<feature type="region of interest" description="Disordered" evidence="1">
    <location>
        <begin position="476"/>
        <end position="677"/>
    </location>
</feature>
<sequence>MTFDSSGKSIDDILDYGAPGLGYWEYFLPLYEQAFGPLPGVVLAELQARYDEQRGMDLGKLEAARKELAEALSGAEQQWSAQRSVAHRLPVIWSGRGGTAALDLVDGQVRRARDDLDAAHSVVTAIDAVIEPLRQAVFTKAERTIGLLEQNADGEPELALGGKSPAEIEALVSEPDDAGRHWLRETFKSDVEHKLDGFATICTATDQFVADQYQVVTTALSRLLDAPYPRPDGPFEVPVGVQPRPLSEFDIPSSGPTSTGPGPDVPATAPAATTGSPPAAGPTVSNGPTAASGPTMQLGAAPSSDGQTAPAASIGPGASTTQDVPTRSGGRSVRSDPSPGSGEPVESDLAVPADRTSESSTASTSLDSLLEGIGSSLTQLLAHLSTGVQAGIDTVLGTLQDLTESEQLQNPATEPDRNPGSDQPLTSTLFGEKVEFDLAGKHLTLEPGPHGELRLVITEPTGESQSFTVKLDEHGIPTISADGQPPTDTQPDEQSSGMSPPSPEGDARPPSPRGDAPLSYEGAAPSPPAGNEQPSSNPEGMPGNPAQPSETADLPPDCPPVPPACPVPPQEGPPAPPDCAGPHPEAPGTPPIEPGVTPEDPGAPGENPGTTPDGPGAVPDGSGVRPDGAALPPDDSAPLPGYPGVAPLGDGSLPDPPGVSGVPVPPIPPLADDGAMP</sequence>
<feature type="compositionally biased region" description="Low complexity" evidence="1">
    <location>
        <begin position="646"/>
        <end position="662"/>
    </location>
</feature>
<keyword evidence="3" id="KW-1185">Reference proteome</keyword>
<feature type="compositionally biased region" description="Polar residues" evidence="1">
    <location>
        <begin position="284"/>
        <end position="295"/>
    </location>
</feature>
<dbReference type="Proteomes" id="UP000586827">
    <property type="component" value="Unassembled WGS sequence"/>
</dbReference>
<reference evidence="2 3" key="1">
    <citation type="submission" date="2020-05" db="EMBL/GenBank/DDBJ databases">
        <title>MicrobeNet Type strains.</title>
        <authorList>
            <person name="Nicholson A.C."/>
        </authorList>
    </citation>
    <scope>NUCLEOTIDE SEQUENCE [LARGE SCALE GENOMIC DNA]</scope>
    <source>
        <strain evidence="2 3">JCM 3224</strain>
    </source>
</reference>
<feature type="compositionally biased region" description="Pro residues" evidence="1">
    <location>
        <begin position="556"/>
        <end position="593"/>
    </location>
</feature>
<gene>
    <name evidence="2" type="ORF">HLB23_19150</name>
</gene>
<feature type="region of interest" description="Disordered" evidence="1">
    <location>
        <begin position="226"/>
        <end position="365"/>
    </location>
</feature>
<feature type="compositionally biased region" description="Low complexity" evidence="1">
    <location>
        <begin position="252"/>
        <end position="283"/>
    </location>
</feature>
<dbReference type="AlphaFoldDB" id="A0A849C2J1"/>
<dbReference type="RefSeq" id="WP_170264250.1">
    <property type="nucleotide sequence ID" value="NZ_JABELX010000006.1"/>
</dbReference>
<accession>A0A849C2J1</accession>
<organism evidence="2 3">
    <name type="scientific">Nocardia uniformis</name>
    <dbReference type="NCBI Taxonomy" id="53432"/>
    <lineage>
        <taxon>Bacteria</taxon>
        <taxon>Bacillati</taxon>
        <taxon>Actinomycetota</taxon>
        <taxon>Actinomycetes</taxon>
        <taxon>Mycobacteriales</taxon>
        <taxon>Nocardiaceae</taxon>
        <taxon>Nocardia</taxon>
    </lineage>
</organism>
<comment type="caution">
    <text evidence="2">The sequence shown here is derived from an EMBL/GenBank/DDBJ whole genome shotgun (WGS) entry which is preliminary data.</text>
</comment>
<feature type="compositionally biased region" description="Low complexity" evidence="1">
    <location>
        <begin position="626"/>
        <end position="639"/>
    </location>
</feature>
<proteinExistence type="predicted"/>
<dbReference type="EMBL" id="JABELX010000006">
    <property type="protein sequence ID" value="NNH71948.1"/>
    <property type="molecule type" value="Genomic_DNA"/>
</dbReference>
<protein>
    <submittedName>
        <fullName evidence="2">Uncharacterized protein</fullName>
    </submittedName>
</protein>
<name>A0A849C2J1_9NOCA</name>
<evidence type="ECO:0000313" key="3">
    <source>
        <dbReference type="Proteomes" id="UP000586827"/>
    </source>
</evidence>
<feature type="compositionally biased region" description="Polar residues" evidence="1">
    <location>
        <begin position="486"/>
        <end position="499"/>
    </location>
</feature>
<evidence type="ECO:0000313" key="2">
    <source>
        <dbReference type="EMBL" id="NNH71948.1"/>
    </source>
</evidence>
<evidence type="ECO:0000256" key="1">
    <source>
        <dbReference type="SAM" id="MobiDB-lite"/>
    </source>
</evidence>
<feature type="region of interest" description="Disordered" evidence="1">
    <location>
        <begin position="407"/>
        <end position="427"/>
    </location>
</feature>